<feature type="region of interest" description="Disordered" evidence="1">
    <location>
        <begin position="1"/>
        <end position="96"/>
    </location>
</feature>
<protein>
    <submittedName>
        <fullName evidence="2">Uncharacterized protein</fullName>
    </submittedName>
</protein>
<evidence type="ECO:0000313" key="2">
    <source>
        <dbReference type="EMBL" id="KAJ1144819.1"/>
    </source>
</evidence>
<organism evidence="2 3">
    <name type="scientific">Pleurodeles waltl</name>
    <name type="common">Iberian ribbed newt</name>
    <dbReference type="NCBI Taxonomy" id="8319"/>
    <lineage>
        <taxon>Eukaryota</taxon>
        <taxon>Metazoa</taxon>
        <taxon>Chordata</taxon>
        <taxon>Craniata</taxon>
        <taxon>Vertebrata</taxon>
        <taxon>Euteleostomi</taxon>
        <taxon>Amphibia</taxon>
        <taxon>Batrachia</taxon>
        <taxon>Caudata</taxon>
        <taxon>Salamandroidea</taxon>
        <taxon>Salamandridae</taxon>
        <taxon>Pleurodelinae</taxon>
        <taxon>Pleurodeles</taxon>
    </lineage>
</organism>
<comment type="caution">
    <text evidence="2">The sequence shown here is derived from an EMBL/GenBank/DDBJ whole genome shotgun (WGS) entry which is preliminary data.</text>
</comment>
<evidence type="ECO:0000256" key="1">
    <source>
        <dbReference type="SAM" id="MobiDB-lite"/>
    </source>
</evidence>
<feature type="compositionally biased region" description="Basic and acidic residues" evidence="1">
    <location>
        <begin position="31"/>
        <end position="49"/>
    </location>
</feature>
<dbReference type="Proteomes" id="UP001066276">
    <property type="component" value="Chromosome 6"/>
</dbReference>
<gene>
    <name evidence="2" type="ORF">NDU88_011113</name>
</gene>
<evidence type="ECO:0000313" key="3">
    <source>
        <dbReference type="Proteomes" id="UP001066276"/>
    </source>
</evidence>
<sequence length="129" mass="14338">MVSRFCCGDNATPGCHDNGDAGKLLGNPDIRVPESIEKEDGLRAGREKQGGNADGDEPRGNERAKDHRRNQNSRDNPEASNQARTERRAEGRELRHIPGGTWLTKDIILRGLIKEELQANISKVLGYFF</sequence>
<dbReference type="AlphaFoldDB" id="A0AAV7QYA4"/>
<reference evidence="2" key="1">
    <citation type="journal article" date="2022" name="bioRxiv">
        <title>Sequencing and chromosome-scale assembly of the giantPleurodeles waltlgenome.</title>
        <authorList>
            <person name="Brown T."/>
            <person name="Elewa A."/>
            <person name="Iarovenko S."/>
            <person name="Subramanian E."/>
            <person name="Araus A.J."/>
            <person name="Petzold A."/>
            <person name="Susuki M."/>
            <person name="Suzuki K.-i.T."/>
            <person name="Hayashi T."/>
            <person name="Toyoda A."/>
            <person name="Oliveira C."/>
            <person name="Osipova E."/>
            <person name="Leigh N.D."/>
            <person name="Simon A."/>
            <person name="Yun M.H."/>
        </authorList>
    </citation>
    <scope>NUCLEOTIDE SEQUENCE</scope>
    <source>
        <strain evidence="2">20211129_DDA</strain>
        <tissue evidence="2">Liver</tissue>
    </source>
</reference>
<name>A0AAV7QYA4_PLEWA</name>
<feature type="compositionally biased region" description="Basic and acidic residues" evidence="1">
    <location>
        <begin position="56"/>
        <end position="65"/>
    </location>
</feature>
<feature type="compositionally biased region" description="Basic and acidic residues" evidence="1">
    <location>
        <begin position="84"/>
        <end position="96"/>
    </location>
</feature>
<dbReference type="EMBL" id="JANPWB010000010">
    <property type="protein sequence ID" value="KAJ1144819.1"/>
    <property type="molecule type" value="Genomic_DNA"/>
</dbReference>
<accession>A0AAV7QYA4</accession>
<keyword evidence="3" id="KW-1185">Reference proteome</keyword>
<proteinExistence type="predicted"/>